<keyword evidence="7" id="KW-1185">Reference proteome</keyword>
<evidence type="ECO:0000259" key="5">
    <source>
        <dbReference type="PROSITE" id="PS50038"/>
    </source>
</evidence>
<feature type="compositionally biased region" description="Basic residues" evidence="4">
    <location>
        <begin position="296"/>
        <end position="308"/>
    </location>
</feature>
<dbReference type="EMBL" id="NJHN03000029">
    <property type="protein sequence ID" value="KAH9424467.1"/>
    <property type="molecule type" value="Genomic_DNA"/>
</dbReference>
<protein>
    <submittedName>
        <fullName evidence="6">Secreted frizzled- protein 5</fullName>
    </submittedName>
</protein>
<comment type="caution">
    <text evidence="6">The sequence shown here is derived from an EMBL/GenBank/DDBJ whole genome shotgun (WGS) entry which is preliminary data.</text>
</comment>
<evidence type="ECO:0000313" key="6">
    <source>
        <dbReference type="EMBL" id="KAH9424467.1"/>
    </source>
</evidence>
<dbReference type="InterPro" id="IPR036790">
    <property type="entry name" value="Frizzled_dom_sf"/>
</dbReference>
<feature type="region of interest" description="Disordered" evidence="4">
    <location>
        <begin position="276"/>
        <end position="315"/>
    </location>
</feature>
<keyword evidence="1" id="KW-0217">Developmental protein</keyword>
<feature type="compositionally biased region" description="Low complexity" evidence="4">
    <location>
        <begin position="276"/>
        <end position="287"/>
    </location>
</feature>
<feature type="disulfide bond" evidence="3">
    <location>
        <begin position="58"/>
        <end position="82"/>
    </location>
</feature>
<evidence type="ECO:0000256" key="2">
    <source>
        <dbReference type="ARBA" id="ARBA00023157"/>
    </source>
</evidence>
<dbReference type="Gene3D" id="1.10.2000.10">
    <property type="entry name" value="Frizzled cysteine-rich domain"/>
    <property type="match status" value="1"/>
</dbReference>
<dbReference type="SUPFAM" id="SSF63501">
    <property type="entry name" value="Frizzled cysteine-rich domain"/>
    <property type="match status" value="1"/>
</dbReference>
<dbReference type="InterPro" id="IPR015526">
    <property type="entry name" value="Frizzled/SFRP"/>
</dbReference>
<reference evidence="6 7" key="2">
    <citation type="journal article" date="2022" name="Mol. Biol. Evol.">
        <title>Comparative Genomics Reveals Insights into the Divergent Evolution of Astigmatic Mites and Household Pest Adaptations.</title>
        <authorList>
            <person name="Xiong Q."/>
            <person name="Wan A.T."/>
            <person name="Liu X."/>
            <person name="Fung C.S."/>
            <person name="Xiao X."/>
            <person name="Malainual N."/>
            <person name="Hou J."/>
            <person name="Wang L."/>
            <person name="Wang M."/>
            <person name="Yang K.Y."/>
            <person name="Cui Y."/>
            <person name="Leung E.L."/>
            <person name="Nong W."/>
            <person name="Shin S.K."/>
            <person name="Au S.W."/>
            <person name="Jeong K.Y."/>
            <person name="Chew F.T."/>
            <person name="Hui J.H."/>
            <person name="Leung T.F."/>
            <person name="Tungtrongchitr A."/>
            <person name="Zhong N."/>
            <person name="Liu Z."/>
            <person name="Tsui S.K."/>
        </authorList>
    </citation>
    <scope>NUCLEOTIDE SEQUENCE [LARGE SCALE GENOMIC DNA]</scope>
    <source>
        <strain evidence="6">Derp</strain>
    </source>
</reference>
<reference evidence="6 7" key="1">
    <citation type="journal article" date="2018" name="J. Allergy Clin. Immunol.">
        <title>High-quality assembly of Dermatophagoides pteronyssinus genome and transcriptome reveals a wide range of novel allergens.</title>
        <authorList>
            <person name="Liu X.Y."/>
            <person name="Yang K.Y."/>
            <person name="Wang M.Q."/>
            <person name="Kwok J.S."/>
            <person name="Zeng X."/>
            <person name="Yang Z."/>
            <person name="Xiao X.J."/>
            <person name="Lau C.P."/>
            <person name="Li Y."/>
            <person name="Huang Z.M."/>
            <person name="Ba J.G."/>
            <person name="Yim A.K."/>
            <person name="Ouyang C.Y."/>
            <person name="Ngai S.M."/>
            <person name="Chan T.F."/>
            <person name="Leung E.L."/>
            <person name="Liu L."/>
            <person name="Liu Z.G."/>
            <person name="Tsui S.K."/>
        </authorList>
    </citation>
    <scope>NUCLEOTIDE SEQUENCE [LARGE SCALE GENOMIC DNA]</scope>
    <source>
        <strain evidence="6">Derp</strain>
    </source>
</reference>
<proteinExistence type="predicted"/>
<dbReference type="PANTHER" id="PTHR11309:SF148">
    <property type="entry name" value="SECRETED FRIZZLED-RELATED PROTEIN 1"/>
    <property type="match status" value="1"/>
</dbReference>
<evidence type="ECO:0000313" key="7">
    <source>
        <dbReference type="Proteomes" id="UP000887458"/>
    </source>
</evidence>
<feature type="domain" description="FZ" evidence="5">
    <location>
        <begin position="1"/>
        <end position="95"/>
    </location>
</feature>
<evidence type="ECO:0000256" key="3">
    <source>
        <dbReference type="PROSITE-ProRule" id="PRU00090"/>
    </source>
</evidence>
<organism evidence="6 7">
    <name type="scientific">Dermatophagoides pteronyssinus</name>
    <name type="common">European house dust mite</name>
    <dbReference type="NCBI Taxonomy" id="6956"/>
    <lineage>
        <taxon>Eukaryota</taxon>
        <taxon>Metazoa</taxon>
        <taxon>Ecdysozoa</taxon>
        <taxon>Arthropoda</taxon>
        <taxon>Chelicerata</taxon>
        <taxon>Arachnida</taxon>
        <taxon>Acari</taxon>
        <taxon>Acariformes</taxon>
        <taxon>Sarcoptiformes</taxon>
        <taxon>Astigmata</taxon>
        <taxon>Psoroptidia</taxon>
        <taxon>Analgoidea</taxon>
        <taxon>Pyroglyphidae</taxon>
        <taxon>Dermatophagoidinae</taxon>
        <taxon>Dermatophagoides</taxon>
    </lineage>
</organism>
<keyword evidence="2 3" id="KW-1015">Disulfide bond</keyword>
<dbReference type="InterPro" id="IPR020067">
    <property type="entry name" value="Frizzled_dom"/>
</dbReference>
<dbReference type="Proteomes" id="UP000887458">
    <property type="component" value="Unassembled WGS sequence"/>
</dbReference>
<comment type="caution">
    <text evidence="3">Lacks conserved residue(s) required for the propagation of feature annotation.</text>
</comment>
<dbReference type="PROSITE" id="PS50038">
    <property type="entry name" value="FZ"/>
    <property type="match status" value="1"/>
</dbReference>
<sequence>MRLPNLLLHETINEIIEQSSSWLQLLRIGCHPDTKLFLCSLFSPVCLDQTIPPCRSLCENVRRNCEPSMLVHGYQWPPMMQCNLFPIENNMCIESQQQQQQTTTTTDKSINHIVGQSSIRGNNNNKINQSNNNRTEMEQFQRKLMNSICNSDWVIKIGLNQIRNNRIRVKKFKPIFGTLNVPLPFALNINKSMIIIDSNDDQNVESNITNRTLPNRIKSNREKFIIIGRGNDHPNDLQVILALSWQKNTAQIKKAIRKVKNNDGCKKFLMKISNSSQQSSSIHNVSIANNEQTRTTAKRNRNRNRKKNSNIARRE</sequence>
<name>A0ABQ8JQ00_DERPT</name>
<evidence type="ECO:0000256" key="4">
    <source>
        <dbReference type="SAM" id="MobiDB-lite"/>
    </source>
</evidence>
<evidence type="ECO:0000256" key="1">
    <source>
        <dbReference type="ARBA" id="ARBA00022473"/>
    </source>
</evidence>
<gene>
    <name evidence="6" type="primary">SFRP5</name>
    <name evidence="6" type="ORF">DERP_004652</name>
</gene>
<dbReference type="SMART" id="SM00063">
    <property type="entry name" value="FRI"/>
    <property type="match status" value="1"/>
</dbReference>
<dbReference type="PANTHER" id="PTHR11309">
    <property type="entry name" value="FRIZZLED"/>
    <property type="match status" value="1"/>
</dbReference>
<accession>A0ABQ8JQ00</accession>
<dbReference type="Pfam" id="PF01392">
    <property type="entry name" value="Fz"/>
    <property type="match status" value="1"/>
</dbReference>